<name>A0A1M6FYQ8_9FLAO</name>
<feature type="signal peptide" evidence="1">
    <location>
        <begin position="1"/>
        <end position="24"/>
    </location>
</feature>
<dbReference type="Proteomes" id="UP000184225">
    <property type="component" value="Unassembled WGS sequence"/>
</dbReference>
<dbReference type="RefSeq" id="WP_073151861.1">
    <property type="nucleotide sequence ID" value="NZ_FQYY01000007.1"/>
</dbReference>
<evidence type="ECO:0000313" key="3">
    <source>
        <dbReference type="Proteomes" id="UP000184225"/>
    </source>
</evidence>
<sequence length="346" mass="40344">MKNQLKIMLLICFCSFLQSSCQQKNTTQMNKFEWLPTETAPKDYPVYLYKANFITEDNSYIRIPDKRTVYYGWGEIGSIHILGDDYKAVPKKMNLIWLAYTENKYYKAEVELPHKKIDSLFQLELKDPKTQNIQHFDYISVGIAPGGMFTVWMVATAYQIEIGTYYGTKTEVDFKEMIPTTNLSEKEFINSTLKDEVSDSILKEIKAGNIPFNRWKNYRNKYNWKMALSHKEEFNPGQARITMVNGEQDVQYLDKDIKPLLESWALPSSARIQWQDKNGNLFAAKLLFDEQETTKAFKTLFTENKKEAVLTAHISTFNDTIKTTLSNNENEIELTKTQIKVYSKTY</sequence>
<dbReference type="AlphaFoldDB" id="A0A1M6FYQ8"/>
<dbReference type="Pfam" id="PF11153">
    <property type="entry name" value="DUF2931"/>
    <property type="match status" value="1"/>
</dbReference>
<keyword evidence="1" id="KW-0732">Signal</keyword>
<evidence type="ECO:0000256" key="1">
    <source>
        <dbReference type="SAM" id="SignalP"/>
    </source>
</evidence>
<feature type="chain" id="PRO_5012002655" description="DUF2931 family protein" evidence="1">
    <location>
        <begin position="25"/>
        <end position="346"/>
    </location>
</feature>
<dbReference type="OrthoDB" id="5702951at2"/>
<evidence type="ECO:0008006" key="4">
    <source>
        <dbReference type="Google" id="ProtNLM"/>
    </source>
</evidence>
<proteinExistence type="predicted"/>
<organism evidence="2 3">
    <name type="scientific">Mesonia phycicola</name>
    <dbReference type="NCBI Taxonomy" id="579105"/>
    <lineage>
        <taxon>Bacteria</taxon>
        <taxon>Pseudomonadati</taxon>
        <taxon>Bacteroidota</taxon>
        <taxon>Flavobacteriia</taxon>
        <taxon>Flavobacteriales</taxon>
        <taxon>Flavobacteriaceae</taxon>
        <taxon>Mesonia</taxon>
    </lineage>
</organism>
<dbReference type="EMBL" id="FQYY01000007">
    <property type="protein sequence ID" value="SHJ02821.1"/>
    <property type="molecule type" value="Genomic_DNA"/>
</dbReference>
<protein>
    <recommendedName>
        <fullName evidence="4">DUF2931 family protein</fullName>
    </recommendedName>
</protein>
<dbReference type="STRING" id="579105.SAMN04488096_10727"/>
<accession>A0A1M6FYQ8</accession>
<gene>
    <name evidence="2" type="ORF">SAMN04488096_10727</name>
</gene>
<reference evidence="2 3" key="1">
    <citation type="submission" date="2016-11" db="EMBL/GenBank/DDBJ databases">
        <authorList>
            <person name="Jaros S."/>
            <person name="Januszkiewicz K."/>
            <person name="Wedrychowicz H."/>
        </authorList>
    </citation>
    <scope>NUCLEOTIDE SEQUENCE [LARGE SCALE GENOMIC DNA]</scope>
    <source>
        <strain evidence="2 3">DSM 21425</strain>
    </source>
</reference>
<evidence type="ECO:0000313" key="2">
    <source>
        <dbReference type="EMBL" id="SHJ02821.1"/>
    </source>
</evidence>
<dbReference type="InterPro" id="IPR021326">
    <property type="entry name" value="DUF2931"/>
</dbReference>
<keyword evidence="3" id="KW-1185">Reference proteome</keyword>